<proteinExistence type="predicted"/>
<organism evidence="1 2">
    <name type="scientific">Mucor flavus</name>
    <dbReference type="NCBI Taxonomy" id="439312"/>
    <lineage>
        <taxon>Eukaryota</taxon>
        <taxon>Fungi</taxon>
        <taxon>Fungi incertae sedis</taxon>
        <taxon>Mucoromycota</taxon>
        <taxon>Mucoromycotina</taxon>
        <taxon>Mucoromycetes</taxon>
        <taxon>Mucorales</taxon>
        <taxon>Mucorineae</taxon>
        <taxon>Mucoraceae</taxon>
        <taxon>Mucor</taxon>
    </lineage>
</organism>
<comment type="caution">
    <text evidence="1">The sequence shown here is derived from an EMBL/GenBank/DDBJ whole genome shotgun (WGS) entry which is preliminary data.</text>
</comment>
<evidence type="ECO:0000313" key="1">
    <source>
        <dbReference type="EMBL" id="GAA5813232.1"/>
    </source>
</evidence>
<dbReference type="EMBL" id="BAABUK010000016">
    <property type="protein sequence ID" value="GAA5813232.1"/>
    <property type="molecule type" value="Genomic_DNA"/>
</dbReference>
<accession>A0ABP9Z2A4</accession>
<sequence length="66" mass="7444">MTAYEATKIQTVYHNATIVQFERISRLTDDLKKKGCSVEDITGLVTQLELAISSKDINQVPKNFLD</sequence>
<name>A0ABP9Z2A4_9FUNG</name>
<keyword evidence="2" id="KW-1185">Reference proteome</keyword>
<dbReference type="Proteomes" id="UP001473302">
    <property type="component" value="Unassembled WGS sequence"/>
</dbReference>
<gene>
    <name evidence="1" type="ORF">MFLAVUS_006706</name>
</gene>
<evidence type="ECO:0000313" key="2">
    <source>
        <dbReference type="Proteomes" id="UP001473302"/>
    </source>
</evidence>
<protein>
    <submittedName>
        <fullName evidence="1">Uncharacterized protein</fullName>
    </submittedName>
</protein>
<reference evidence="1 2" key="1">
    <citation type="submission" date="2024-04" db="EMBL/GenBank/DDBJ databases">
        <title>genome sequences of Mucor flavus KT1a and Helicostylum pulchrum KT1b strains isolated from the surface of a dry-aged beef.</title>
        <authorList>
            <person name="Toyotome T."/>
            <person name="Hosono M."/>
            <person name="Torimaru M."/>
            <person name="Fukuda K."/>
            <person name="Mikami N."/>
        </authorList>
    </citation>
    <scope>NUCLEOTIDE SEQUENCE [LARGE SCALE GENOMIC DNA]</scope>
    <source>
        <strain evidence="1 2">KT1a</strain>
    </source>
</reference>